<dbReference type="OrthoDB" id="1702364at2759"/>
<dbReference type="Proteomes" id="UP000504610">
    <property type="component" value="Chromosome 2"/>
</dbReference>
<name>A0A6J0KDA6_RAPSA</name>
<dbReference type="PANTHER" id="PTHR48433:SF1">
    <property type="entry name" value="OUTER ENVELOPE PROTEIN 61-LIKE"/>
    <property type="match status" value="1"/>
</dbReference>
<dbReference type="KEGG" id="rsz:108817673"/>
<reference evidence="3" key="2">
    <citation type="submission" date="2025-08" db="UniProtKB">
        <authorList>
            <consortium name="RefSeq"/>
        </authorList>
    </citation>
    <scope>IDENTIFICATION</scope>
    <source>
        <tissue evidence="3">Leaf</tissue>
    </source>
</reference>
<gene>
    <name evidence="3" type="primary">LOC108817673</name>
</gene>
<evidence type="ECO:0000313" key="2">
    <source>
        <dbReference type="Proteomes" id="UP000504610"/>
    </source>
</evidence>
<sequence length="121" mass="13872">MFTSMIKNMNPEMMASMSEQFGMKLSQEDAAKAQEAMASLSPEALEKMMRWEDRAQTGIEKAKKAKKWLLGKGGLIFAVCMLILAMILHRLGYILEGKRKQQRSLHTYVKSRRDQSLFVEL</sequence>
<proteinExistence type="predicted"/>
<evidence type="ECO:0000313" key="3">
    <source>
        <dbReference type="RefSeq" id="XP_018445935.1"/>
    </source>
</evidence>
<dbReference type="InterPro" id="IPR053319">
    <property type="entry name" value="OEP61"/>
</dbReference>
<evidence type="ECO:0000256" key="1">
    <source>
        <dbReference type="SAM" id="Phobius"/>
    </source>
</evidence>
<dbReference type="GeneID" id="108817673"/>
<feature type="transmembrane region" description="Helical" evidence="1">
    <location>
        <begin position="75"/>
        <end position="95"/>
    </location>
</feature>
<organism evidence="2 3">
    <name type="scientific">Raphanus sativus</name>
    <name type="common">Radish</name>
    <name type="synonym">Raphanus raphanistrum var. sativus</name>
    <dbReference type="NCBI Taxonomy" id="3726"/>
    <lineage>
        <taxon>Eukaryota</taxon>
        <taxon>Viridiplantae</taxon>
        <taxon>Streptophyta</taxon>
        <taxon>Embryophyta</taxon>
        <taxon>Tracheophyta</taxon>
        <taxon>Spermatophyta</taxon>
        <taxon>Magnoliopsida</taxon>
        <taxon>eudicotyledons</taxon>
        <taxon>Gunneridae</taxon>
        <taxon>Pentapetalae</taxon>
        <taxon>rosids</taxon>
        <taxon>malvids</taxon>
        <taxon>Brassicales</taxon>
        <taxon>Brassicaceae</taxon>
        <taxon>Brassiceae</taxon>
        <taxon>Raphanus</taxon>
    </lineage>
</organism>
<keyword evidence="1" id="KW-0472">Membrane</keyword>
<dbReference type="AlphaFoldDB" id="A0A6J0KDA6"/>
<dbReference type="RefSeq" id="XP_018445935.1">
    <property type="nucleotide sequence ID" value="XM_018590433.2"/>
</dbReference>
<keyword evidence="2" id="KW-1185">Reference proteome</keyword>
<protein>
    <submittedName>
        <fullName evidence="3">Outer envelope protein 61-like</fullName>
    </submittedName>
</protein>
<accession>A0A6J0KDA6</accession>
<keyword evidence="1" id="KW-0812">Transmembrane</keyword>
<keyword evidence="1" id="KW-1133">Transmembrane helix</keyword>
<dbReference type="PANTHER" id="PTHR48433">
    <property type="entry name" value="OUTER ENVELOPE PROTEIN 61-LIKE"/>
    <property type="match status" value="1"/>
</dbReference>
<reference evidence="2" key="1">
    <citation type="journal article" date="2019" name="Database">
        <title>The radish genome database (RadishGD): an integrated information resource for radish genomics.</title>
        <authorList>
            <person name="Yu H.J."/>
            <person name="Baek S."/>
            <person name="Lee Y.J."/>
            <person name="Cho A."/>
            <person name="Mun J.H."/>
        </authorList>
    </citation>
    <scope>NUCLEOTIDE SEQUENCE [LARGE SCALE GENOMIC DNA]</scope>
    <source>
        <strain evidence="2">cv. WK10039</strain>
    </source>
</reference>